<evidence type="ECO:0000313" key="4">
    <source>
        <dbReference type="Proteomes" id="UP001205919"/>
    </source>
</evidence>
<feature type="domain" description="Toprim" evidence="2">
    <location>
        <begin position="235"/>
        <end position="332"/>
    </location>
</feature>
<name>A0AAW5JYB5_9BACT</name>
<dbReference type="InterPro" id="IPR006171">
    <property type="entry name" value="TOPRIM_dom"/>
</dbReference>
<reference evidence="3 4" key="1">
    <citation type="submission" date="2022-06" db="EMBL/GenBank/DDBJ databases">
        <title>Isolation of gut microbiota from human fecal samples.</title>
        <authorList>
            <person name="Pamer E.G."/>
            <person name="Barat B."/>
            <person name="Waligurski E."/>
            <person name="Medina S."/>
            <person name="Paddock L."/>
            <person name="Mostad J."/>
        </authorList>
    </citation>
    <scope>NUCLEOTIDE SEQUENCE [LARGE SCALE GENOMIC DNA]</scope>
    <source>
        <strain evidence="3 4">DFI.9.90</strain>
    </source>
</reference>
<dbReference type="Proteomes" id="UP001205919">
    <property type="component" value="Unassembled WGS sequence"/>
</dbReference>
<comment type="caution">
    <text evidence="3">The sequence shown here is derived from an EMBL/GenBank/DDBJ whole genome shotgun (WGS) entry which is preliminary data.</text>
</comment>
<dbReference type="EMBL" id="JANFYT010000006">
    <property type="protein sequence ID" value="MCQ4813555.1"/>
    <property type="molecule type" value="Genomic_DNA"/>
</dbReference>
<evidence type="ECO:0000259" key="2">
    <source>
        <dbReference type="Pfam" id="PF13362"/>
    </source>
</evidence>
<sequence>MIKIAEFNFYDVERAFTEALSEAGIAPADGGALRLDGHKHRYKIAGDKGREMSGEYCVYMDESPAGYFKSYKASHGVPYSTWFYKNGGASSWTEEERRKYIEECAARKAESDRLKALERERAIHESQLKWEVATEANPLHKYILKKQLHDVHGARLFGDALLIPYRSIDGRIATVQTIAGDGSKRFQTNAPKLGHFCFLPGARELKEGVERIPDREQKDNSQEENLPNETTARCWVCEGWATGCSIVEATGDCVIAAADAGNLRPVIMAVRERWPATEFVVAADNDRYKKIGNTGGAAAMKVFEETGIPFVYPDFDEDEKLSDWNDYACKNGLKKTRALMLAKLERFKARAAYVARASVPQFVHVSVSTGRPKGTIANLEALLSYAGIDVKYDEIKKEGIVTVPGRDYCGDDVKNATLGHILSLCAQWGYPSSNVDPFLSEMAARNVINPVREWILSEPWDGCRRIGNVFDSVVEEQGFPRAFKEILMRKWLVSAVAAAFHPRGFHYRGVLTLIGGQGIGKTTWFRNLAGRDEFFNEGIGLDPNDKDSLKRAISFWITELGELEGTFKRSDMSALKNFLTRSTDVLRMPWGRRMSEFQRRTVFGATVNQREILMDDTGNSRWWCIPVDHMEAIDACDMQQIWRELYEEHYLRGSKDPLGQWWLTKGEEEELARQNWQFEAPNPIEELLSRGLNWEAMDITWAEMTATEALIEAGFIGIPRPGDAVKAAKVLRKLTGAASRKSGHTNARLWRVPPKKDRPLASGSYLYR</sequence>
<dbReference type="RefSeq" id="WP_256181585.1">
    <property type="nucleotide sequence ID" value="NZ_JANFYT010000006.1"/>
</dbReference>
<evidence type="ECO:0000259" key="1">
    <source>
        <dbReference type="Pfam" id="PF05272"/>
    </source>
</evidence>
<evidence type="ECO:0000313" key="3">
    <source>
        <dbReference type="EMBL" id="MCQ4813555.1"/>
    </source>
</evidence>
<gene>
    <name evidence="3" type="ORF">NE630_03835</name>
</gene>
<dbReference type="InterPro" id="IPR034154">
    <property type="entry name" value="TOPRIM_DnaG/twinkle"/>
</dbReference>
<accession>A0AAW5JYB5</accession>
<dbReference type="AlphaFoldDB" id="A0AAW5JYB5"/>
<protein>
    <submittedName>
        <fullName evidence="3">Toprim domain-containing protein</fullName>
    </submittedName>
</protein>
<dbReference type="InterPro" id="IPR007936">
    <property type="entry name" value="VapE-like_dom"/>
</dbReference>
<feature type="domain" description="Virulence-associated protein E-like" evidence="1">
    <location>
        <begin position="459"/>
        <end position="678"/>
    </location>
</feature>
<keyword evidence="4" id="KW-1185">Reference proteome</keyword>
<organism evidence="3 4">
    <name type="scientific">Cloacibacillus evryensis</name>
    <dbReference type="NCBI Taxonomy" id="508460"/>
    <lineage>
        <taxon>Bacteria</taxon>
        <taxon>Thermotogati</taxon>
        <taxon>Synergistota</taxon>
        <taxon>Synergistia</taxon>
        <taxon>Synergistales</taxon>
        <taxon>Synergistaceae</taxon>
        <taxon>Cloacibacillus</taxon>
    </lineage>
</organism>
<dbReference type="PANTHER" id="PTHR34985">
    <property type="entry name" value="SLR0554 PROTEIN"/>
    <property type="match status" value="1"/>
</dbReference>
<dbReference type="CDD" id="cd01029">
    <property type="entry name" value="TOPRIM_primases"/>
    <property type="match status" value="1"/>
</dbReference>
<dbReference type="Pfam" id="PF05272">
    <property type="entry name" value="VapE-like_dom"/>
    <property type="match status" value="1"/>
</dbReference>
<dbReference type="Pfam" id="PF13362">
    <property type="entry name" value="Toprim_3"/>
    <property type="match status" value="1"/>
</dbReference>
<dbReference type="PANTHER" id="PTHR34985:SF1">
    <property type="entry name" value="SLR0554 PROTEIN"/>
    <property type="match status" value="1"/>
</dbReference>
<proteinExistence type="predicted"/>